<organism evidence="6">
    <name type="scientific">Trichuris suis</name>
    <name type="common">pig whipworm</name>
    <dbReference type="NCBI Taxonomy" id="68888"/>
    <lineage>
        <taxon>Eukaryota</taxon>
        <taxon>Metazoa</taxon>
        <taxon>Ecdysozoa</taxon>
        <taxon>Nematoda</taxon>
        <taxon>Enoplea</taxon>
        <taxon>Dorylaimia</taxon>
        <taxon>Trichinellida</taxon>
        <taxon>Trichuridae</taxon>
        <taxon>Trichuris</taxon>
    </lineage>
</organism>
<dbReference type="InterPro" id="IPR001806">
    <property type="entry name" value="Small_GTPase"/>
</dbReference>
<dbReference type="SMART" id="SM00173">
    <property type="entry name" value="RAS"/>
    <property type="match status" value="1"/>
</dbReference>
<dbReference type="Proteomes" id="UP000030758">
    <property type="component" value="Unassembled WGS sequence"/>
</dbReference>
<dbReference type="GO" id="GO:0005525">
    <property type="term" value="F:GTP binding"/>
    <property type="evidence" value="ECO:0007669"/>
    <property type="project" value="InterPro"/>
</dbReference>
<dbReference type="InterPro" id="IPR005225">
    <property type="entry name" value="Small_GTP-bd"/>
</dbReference>
<dbReference type="Proteomes" id="UP000030764">
    <property type="component" value="Unassembled WGS sequence"/>
</dbReference>
<dbReference type="PROSITE" id="PS51419">
    <property type="entry name" value="RAB"/>
    <property type="match status" value="1"/>
</dbReference>
<evidence type="ECO:0008006" key="8">
    <source>
        <dbReference type="Google" id="ProtNLM"/>
    </source>
</evidence>
<comment type="subcellular location">
    <subcellularLocation>
        <location evidence="1">Membrane</location>
    </subcellularLocation>
</comment>
<dbReference type="PRINTS" id="PR00449">
    <property type="entry name" value="RASTRNSFRMNG"/>
</dbReference>
<sequence>LAAFNCEKAIVYIKRKHWHANCSLAALGTGKQWTLDVITISTWENIFLVQPQWRHDYLNYLFKLLVIGNSGTGKSCLLHQFLEHKFKADALHTIGIEFGSKVVRIQDKSVKLQIWDTAGQERFRSVTRNYYRGAAGAILVYDVTSRESYNALTRWLADALLLASPQIVVVLIGNKKDLEMQREVTYTEASQFAQENDIAFLEASALTGENVEDAFLSCAQSIMAKVESGQIDPEKNGCGVQAGHIQMRQLYSSRPSSLMRSCKNCAS</sequence>
<comment type="similarity">
    <text evidence="2">Belongs to the small GTPase superfamily. Rab family.</text>
</comment>
<dbReference type="GO" id="GO:0003924">
    <property type="term" value="F:GTPase activity"/>
    <property type="evidence" value="ECO:0007669"/>
    <property type="project" value="InterPro"/>
</dbReference>
<accession>A0A085NKH3</accession>
<dbReference type="FunFam" id="3.40.50.300:FF:001193">
    <property type="entry name" value="Rab family, other"/>
    <property type="match status" value="1"/>
</dbReference>
<dbReference type="SMART" id="SM00176">
    <property type="entry name" value="RAN"/>
    <property type="match status" value="1"/>
</dbReference>
<dbReference type="PANTHER" id="PTHR47979">
    <property type="entry name" value="DRAB11-RELATED"/>
    <property type="match status" value="1"/>
</dbReference>
<keyword evidence="3" id="KW-0547">Nucleotide-binding</keyword>
<keyword evidence="4" id="KW-0472">Membrane</keyword>
<evidence type="ECO:0000256" key="3">
    <source>
        <dbReference type="ARBA" id="ARBA00022741"/>
    </source>
</evidence>
<dbReference type="PROSITE" id="PS51420">
    <property type="entry name" value="RHO"/>
    <property type="match status" value="1"/>
</dbReference>
<dbReference type="SMART" id="SM00177">
    <property type="entry name" value="ARF"/>
    <property type="match status" value="1"/>
</dbReference>
<reference evidence="6 7" key="1">
    <citation type="journal article" date="2014" name="Nat. Genet.">
        <title>Genome and transcriptome of the porcine whipworm Trichuris suis.</title>
        <authorList>
            <person name="Jex A.R."/>
            <person name="Nejsum P."/>
            <person name="Schwarz E.M."/>
            <person name="Hu L."/>
            <person name="Young N.D."/>
            <person name="Hall R.S."/>
            <person name="Korhonen P.K."/>
            <person name="Liao S."/>
            <person name="Thamsborg S."/>
            <person name="Xia J."/>
            <person name="Xu P."/>
            <person name="Wang S."/>
            <person name="Scheerlinck J.P."/>
            <person name="Hofmann A."/>
            <person name="Sternberg P.W."/>
            <person name="Wang J."/>
            <person name="Gasser R.B."/>
        </authorList>
    </citation>
    <scope>NUCLEOTIDE SEQUENCE [LARGE SCALE GENOMIC DNA]</scope>
    <source>
        <strain evidence="6">DCEP-RM93F</strain>
        <strain evidence="5">DCEP-RM93M</strain>
    </source>
</reference>
<dbReference type="InterPro" id="IPR050209">
    <property type="entry name" value="Rab_GTPases_membrane_traffic"/>
</dbReference>
<dbReference type="AlphaFoldDB" id="A0A085NKH3"/>
<dbReference type="Pfam" id="PF00071">
    <property type="entry name" value="Ras"/>
    <property type="match status" value="1"/>
</dbReference>
<name>A0A085NKH3_9BILA</name>
<dbReference type="SMART" id="SM00175">
    <property type="entry name" value="RAB"/>
    <property type="match status" value="1"/>
</dbReference>
<dbReference type="GO" id="GO:0016020">
    <property type="term" value="C:membrane"/>
    <property type="evidence" value="ECO:0007669"/>
    <property type="project" value="UniProtKB-SubCell"/>
</dbReference>
<dbReference type="EMBL" id="KL363228">
    <property type="protein sequence ID" value="KFD52390.1"/>
    <property type="molecule type" value="Genomic_DNA"/>
</dbReference>
<dbReference type="EMBL" id="KL367491">
    <property type="protein sequence ID" value="KFD69969.1"/>
    <property type="molecule type" value="Genomic_DNA"/>
</dbReference>
<evidence type="ECO:0000313" key="6">
    <source>
        <dbReference type="EMBL" id="KFD69969.1"/>
    </source>
</evidence>
<gene>
    <name evidence="5" type="ORF">M513_06771</name>
    <name evidence="6" type="ORF">M514_06771</name>
</gene>
<keyword evidence="7" id="KW-1185">Reference proteome</keyword>
<protein>
    <recommendedName>
        <fullName evidence="8">Ras family protein</fullName>
    </recommendedName>
</protein>
<dbReference type="NCBIfam" id="TIGR00231">
    <property type="entry name" value="small_GTP"/>
    <property type="match status" value="1"/>
</dbReference>
<evidence type="ECO:0000256" key="4">
    <source>
        <dbReference type="ARBA" id="ARBA00023136"/>
    </source>
</evidence>
<dbReference type="SUPFAM" id="SSF52540">
    <property type="entry name" value="P-loop containing nucleoside triphosphate hydrolases"/>
    <property type="match status" value="1"/>
</dbReference>
<dbReference type="InterPro" id="IPR027417">
    <property type="entry name" value="P-loop_NTPase"/>
</dbReference>
<evidence type="ECO:0000256" key="2">
    <source>
        <dbReference type="ARBA" id="ARBA00006270"/>
    </source>
</evidence>
<evidence type="ECO:0000256" key="1">
    <source>
        <dbReference type="ARBA" id="ARBA00004370"/>
    </source>
</evidence>
<dbReference type="Gene3D" id="3.40.50.300">
    <property type="entry name" value="P-loop containing nucleotide triphosphate hydrolases"/>
    <property type="match status" value="1"/>
</dbReference>
<dbReference type="SMART" id="SM00174">
    <property type="entry name" value="RHO"/>
    <property type="match status" value="1"/>
</dbReference>
<feature type="non-terminal residue" evidence="6">
    <location>
        <position position="1"/>
    </location>
</feature>
<proteinExistence type="inferred from homology"/>
<evidence type="ECO:0000313" key="5">
    <source>
        <dbReference type="EMBL" id="KFD52390.1"/>
    </source>
</evidence>
<evidence type="ECO:0000313" key="7">
    <source>
        <dbReference type="Proteomes" id="UP000030764"/>
    </source>
</evidence>
<dbReference type="PROSITE" id="PS51421">
    <property type="entry name" value="RAS"/>
    <property type="match status" value="1"/>
</dbReference>